<sequence length="483" mass="55463">MPDADLKPIQAALQQYWGYSELRSPQAEVMRALLQRRDALVVLPTGAGKSLCFQLPAVLQGGLTLVVSPLLALMENQITELRQRGLAAAAYHSELPSSQRRQILSQLRDYRLLYVSPESLFSNPLWQSLCSAQVQLNGLIVDEAHCLVQWGDRFRPAYRRLGTVRPALRQCKPQQSPLAIAAFTATADPHAQRTLIEVLGLEQPVQIIHSPYRANLHLAVRSVWSRGYRRHCLQQFLKQQGRTCGLIYARTRHDCETIATWLQEQGHRTSPYHGGLPAAQRRQIERDWLQDKLPFVVCTNAFGMGVNKPDVRWICHYQPPLQLSEYLQEVGRAGRDGEAAQALVLVSDRWGLDREDQQRWSFFQHQSQDTYNRAMALQTQLPLQGNLQQLRQHFPEVELTLALLHQQGALRWQDPFHYCRQPLAQVPPPPKDPQEQLMQKFLYHRGCRWQFLLQAFGFATEARGFHCGHCDRCRPPHRSRKIP</sequence>
<dbReference type="Pfam" id="PF00271">
    <property type="entry name" value="Helicase_C"/>
    <property type="match status" value="1"/>
</dbReference>
<dbReference type="KEGG" id="tel:tlr0800"/>
<evidence type="ECO:0000259" key="10">
    <source>
        <dbReference type="PROSITE" id="PS51192"/>
    </source>
</evidence>
<dbReference type="CDD" id="cd17920">
    <property type="entry name" value="DEXHc_RecQ"/>
    <property type="match status" value="1"/>
</dbReference>
<name>Q8DKQ9_THEVB</name>
<keyword evidence="4 12" id="KW-0347">Helicase</keyword>
<evidence type="ECO:0000313" key="12">
    <source>
        <dbReference type="EMBL" id="BAC08351.1"/>
    </source>
</evidence>
<evidence type="ECO:0000256" key="5">
    <source>
        <dbReference type="ARBA" id="ARBA00022840"/>
    </source>
</evidence>
<comment type="catalytic activity">
    <reaction evidence="8">
        <text>Couples ATP hydrolysis with the unwinding of duplex DNA by translocating in the 3'-5' direction.</text>
        <dbReference type="EC" id="5.6.2.4"/>
    </reaction>
</comment>
<dbReference type="SUPFAM" id="SSF52540">
    <property type="entry name" value="P-loop containing nucleoside triphosphate hydrolases"/>
    <property type="match status" value="1"/>
</dbReference>
<dbReference type="GO" id="GO:0016787">
    <property type="term" value="F:hydrolase activity"/>
    <property type="evidence" value="ECO:0007669"/>
    <property type="project" value="UniProtKB-KW"/>
</dbReference>
<dbReference type="SMART" id="SM00490">
    <property type="entry name" value="HELICc"/>
    <property type="match status" value="1"/>
</dbReference>
<gene>
    <name evidence="12" type="primary">recQ</name>
</gene>
<proteinExistence type="inferred from homology"/>
<dbReference type="InterPro" id="IPR027417">
    <property type="entry name" value="P-loop_NTPase"/>
</dbReference>
<dbReference type="EC" id="5.6.2.4" evidence="9"/>
<keyword evidence="6" id="KW-0238">DNA-binding</keyword>
<dbReference type="GO" id="GO:0005524">
    <property type="term" value="F:ATP binding"/>
    <property type="evidence" value="ECO:0007669"/>
    <property type="project" value="UniProtKB-KW"/>
</dbReference>
<dbReference type="GO" id="GO:0030894">
    <property type="term" value="C:replisome"/>
    <property type="evidence" value="ECO:0007669"/>
    <property type="project" value="TreeGrafter"/>
</dbReference>
<evidence type="ECO:0000256" key="7">
    <source>
        <dbReference type="ARBA" id="ARBA00023235"/>
    </source>
</evidence>
<evidence type="ECO:0000256" key="4">
    <source>
        <dbReference type="ARBA" id="ARBA00022806"/>
    </source>
</evidence>
<evidence type="ECO:0000256" key="8">
    <source>
        <dbReference type="ARBA" id="ARBA00034617"/>
    </source>
</evidence>
<evidence type="ECO:0000256" key="2">
    <source>
        <dbReference type="ARBA" id="ARBA00022741"/>
    </source>
</evidence>
<dbReference type="EMBL" id="BA000039">
    <property type="protein sequence ID" value="BAC08351.1"/>
    <property type="molecule type" value="Genomic_DNA"/>
</dbReference>
<dbReference type="eggNOG" id="COG0514">
    <property type="taxonomic scope" value="Bacteria"/>
</dbReference>
<dbReference type="GO" id="GO:0006310">
    <property type="term" value="P:DNA recombination"/>
    <property type="evidence" value="ECO:0007669"/>
    <property type="project" value="InterPro"/>
</dbReference>
<dbReference type="PROSITE" id="PS51194">
    <property type="entry name" value="HELICASE_CTER"/>
    <property type="match status" value="1"/>
</dbReference>
<keyword evidence="3" id="KW-0378">Hydrolase</keyword>
<dbReference type="Gene3D" id="3.40.50.300">
    <property type="entry name" value="P-loop containing nucleotide triphosphate hydrolases"/>
    <property type="match status" value="2"/>
</dbReference>
<dbReference type="SMART" id="SM00487">
    <property type="entry name" value="DEXDc"/>
    <property type="match status" value="1"/>
</dbReference>
<reference evidence="12 13" key="1">
    <citation type="journal article" date="2002" name="DNA Res.">
        <title>Complete genome structure of the thermophilic cyanobacterium Thermosynechococcus elongatus BP-1.</title>
        <authorList>
            <person name="Nakamura Y."/>
            <person name="Kaneko T."/>
            <person name="Sato S."/>
            <person name="Ikeuchi M."/>
            <person name="Katoh H."/>
            <person name="Sasamoto S."/>
            <person name="Watanabe A."/>
            <person name="Iriguchi M."/>
            <person name="Kawashima K."/>
            <person name="Kimura T."/>
            <person name="Kishida Y."/>
            <person name="Kiyokawa C."/>
            <person name="Kohara M."/>
            <person name="Matsumoto M."/>
            <person name="Matsuno A."/>
            <person name="Nakazaki N."/>
            <person name="Shimpo S."/>
            <person name="Sugimoto M."/>
            <person name="Takeuchi C."/>
            <person name="Yamada M."/>
            <person name="Tabata S."/>
        </authorList>
    </citation>
    <scope>NUCLEOTIDE SEQUENCE [LARGE SCALE GENOMIC DNA]</scope>
    <source>
        <strain evidence="13">IAM M-273 / NIES-2133 / BP-1</strain>
    </source>
</reference>
<dbReference type="GO" id="GO:0005737">
    <property type="term" value="C:cytoplasm"/>
    <property type="evidence" value="ECO:0007669"/>
    <property type="project" value="TreeGrafter"/>
</dbReference>
<dbReference type="InterPro" id="IPR014001">
    <property type="entry name" value="Helicase_ATP-bd"/>
</dbReference>
<comment type="similarity">
    <text evidence="1">Belongs to the helicase family. RecQ subfamily.</text>
</comment>
<evidence type="ECO:0000313" key="13">
    <source>
        <dbReference type="Proteomes" id="UP000000440"/>
    </source>
</evidence>
<keyword evidence="2" id="KW-0547">Nucleotide-binding</keyword>
<evidence type="ECO:0000256" key="3">
    <source>
        <dbReference type="ARBA" id="ARBA00022801"/>
    </source>
</evidence>
<organism evidence="12 13">
    <name type="scientific">Thermosynechococcus vestitus (strain NIES-2133 / IAM M-273 / BP-1)</name>
    <dbReference type="NCBI Taxonomy" id="197221"/>
    <lineage>
        <taxon>Bacteria</taxon>
        <taxon>Bacillati</taxon>
        <taxon>Cyanobacteriota</taxon>
        <taxon>Cyanophyceae</taxon>
        <taxon>Acaryochloridales</taxon>
        <taxon>Thermosynechococcaceae</taxon>
        <taxon>Thermosynechococcus</taxon>
    </lineage>
</organism>
<dbReference type="Pfam" id="PF00270">
    <property type="entry name" value="DEAD"/>
    <property type="match status" value="1"/>
</dbReference>
<keyword evidence="7" id="KW-0413">Isomerase</keyword>
<dbReference type="PANTHER" id="PTHR13710:SF105">
    <property type="entry name" value="ATP-DEPENDENT DNA HELICASE Q1"/>
    <property type="match status" value="1"/>
</dbReference>
<evidence type="ECO:0000256" key="6">
    <source>
        <dbReference type="ARBA" id="ARBA00023125"/>
    </source>
</evidence>
<dbReference type="RefSeq" id="WP_011056643.1">
    <property type="nucleotide sequence ID" value="NC_004113.1"/>
</dbReference>
<dbReference type="PANTHER" id="PTHR13710">
    <property type="entry name" value="DNA HELICASE RECQ FAMILY MEMBER"/>
    <property type="match status" value="1"/>
</dbReference>
<evidence type="ECO:0000256" key="1">
    <source>
        <dbReference type="ARBA" id="ARBA00005446"/>
    </source>
</evidence>
<feature type="domain" description="Helicase C-terminal" evidence="11">
    <location>
        <begin position="236"/>
        <end position="389"/>
    </location>
</feature>
<feature type="domain" description="Helicase ATP-binding" evidence="10">
    <location>
        <begin position="30"/>
        <end position="205"/>
    </location>
</feature>
<dbReference type="GO" id="GO:0003677">
    <property type="term" value="F:DNA binding"/>
    <property type="evidence" value="ECO:0007669"/>
    <property type="project" value="UniProtKB-KW"/>
</dbReference>
<evidence type="ECO:0000259" key="11">
    <source>
        <dbReference type="PROSITE" id="PS51194"/>
    </source>
</evidence>
<dbReference type="NCBIfam" id="TIGR00614">
    <property type="entry name" value="recQ_fam"/>
    <property type="match status" value="1"/>
</dbReference>
<accession>Q8DKQ9</accession>
<dbReference type="GO" id="GO:0009378">
    <property type="term" value="F:four-way junction helicase activity"/>
    <property type="evidence" value="ECO:0007669"/>
    <property type="project" value="TreeGrafter"/>
</dbReference>
<keyword evidence="5" id="KW-0067">ATP-binding</keyword>
<dbReference type="GO" id="GO:0043590">
    <property type="term" value="C:bacterial nucleoid"/>
    <property type="evidence" value="ECO:0007669"/>
    <property type="project" value="TreeGrafter"/>
</dbReference>
<dbReference type="GO" id="GO:0006281">
    <property type="term" value="P:DNA repair"/>
    <property type="evidence" value="ECO:0007669"/>
    <property type="project" value="TreeGrafter"/>
</dbReference>
<keyword evidence="13" id="KW-1185">Reference proteome</keyword>
<dbReference type="InterPro" id="IPR011545">
    <property type="entry name" value="DEAD/DEAH_box_helicase_dom"/>
</dbReference>
<dbReference type="AlphaFoldDB" id="Q8DKQ9"/>
<evidence type="ECO:0000256" key="9">
    <source>
        <dbReference type="ARBA" id="ARBA00034808"/>
    </source>
</evidence>
<protein>
    <recommendedName>
        <fullName evidence="9">DNA 3'-5' helicase</fullName>
        <ecNumber evidence="9">5.6.2.4</ecNumber>
    </recommendedName>
</protein>
<dbReference type="InterPro" id="IPR001650">
    <property type="entry name" value="Helicase_C-like"/>
</dbReference>
<dbReference type="EnsemblBacteria" id="BAC08351">
    <property type="protein sequence ID" value="BAC08351"/>
    <property type="gene ID" value="BAC08351"/>
</dbReference>
<dbReference type="STRING" id="197221.gene:10747391"/>
<dbReference type="InterPro" id="IPR004589">
    <property type="entry name" value="DNA_helicase_ATP-dep_RecQ"/>
</dbReference>
<dbReference type="GO" id="GO:0043138">
    <property type="term" value="F:3'-5' DNA helicase activity"/>
    <property type="evidence" value="ECO:0007669"/>
    <property type="project" value="UniProtKB-EC"/>
</dbReference>
<dbReference type="PROSITE" id="PS51192">
    <property type="entry name" value="HELICASE_ATP_BIND_1"/>
    <property type="match status" value="1"/>
</dbReference>
<dbReference type="Proteomes" id="UP000000440">
    <property type="component" value="Chromosome"/>
</dbReference>